<dbReference type="AlphaFoldDB" id="A0A286Y5X1"/>
<dbReference type="GO" id="GO:0004843">
    <property type="term" value="F:cysteine-type deubiquitinase activity"/>
    <property type="evidence" value="ECO:0007669"/>
    <property type="project" value="UniProtKB-EC"/>
</dbReference>
<dbReference type="EMBL" id="AAKN02032180">
    <property type="status" value="NOT_ANNOTATED_CDS"/>
    <property type="molecule type" value="Genomic_DNA"/>
</dbReference>
<accession>A0A286Y5X1</accession>
<dbReference type="GO" id="GO:0005829">
    <property type="term" value="C:cytosol"/>
    <property type="evidence" value="ECO:0007669"/>
    <property type="project" value="TreeGrafter"/>
</dbReference>
<dbReference type="VEuPathDB" id="HostDB:ENSCPOG00000034927"/>
<dbReference type="Pfam" id="PF00443">
    <property type="entry name" value="UCH"/>
    <property type="match status" value="1"/>
</dbReference>
<dbReference type="GO" id="GO:0006508">
    <property type="term" value="P:proteolysis"/>
    <property type="evidence" value="ECO:0007669"/>
    <property type="project" value="UniProtKB-KW"/>
</dbReference>
<feature type="region of interest" description="Disordered" evidence="7">
    <location>
        <begin position="1"/>
        <end position="35"/>
    </location>
</feature>
<evidence type="ECO:0000256" key="1">
    <source>
        <dbReference type="ARBA" id="ARBA00000707"/>
    </source>
</evidence>
<reference evidence="10" key="1">
    <citation type="journal article" date="2011" name="Nature">
        <title>A high-resolution map of human evolutionary constraint using 29 mammals.</title>
        <authorList>
            <person name="Lindblad-Toh K."/>
            <person name="Garber M."/>
            <person name="Zuk O."/>
            <person name="Lin M.F."/>
            <person name="Parker B.J."/>
            <person name="Washietl S."/>
            <person name="Kheradpour P."/>
            <person name="Ernst J."/>
            <person name="Jordan G."/>
            <person name="Mauceli E."/>
            <person name="Ward L.D."/>
            <person name="Lowe C.B."/>
            <person name="Holloway A.K."/>
            <person name="Clamp M."/>
            <person name="Gnerre S."/>
            <person name="Alfoldi J."/>
            <person name="Beal K."/>
            <person name="Chang J."/>
            <person name="Clawson H."/>
            <person name="Cuff J."/>
            <person name="Di Palma F."/>
            <person name="Fitzgerald S."/>
            <person name="Flicek P."/>
            <person name="Guttman M."/>
            <person name="Hubisz M.J."/>
            <person name="Jaffe D.B."/>
            <person name="Jungreis I."/>
            <person name="Kent W.J."/>
            <person name="Kostka D."/>
            <person name="Lara M."/>
            <person name="Martins A.L."/>
            <person name="Massingham T."/>
            <person name="Moltke I."/>
            <person name="Raney B.J."/>
            <person name="Rasmussen M.D."/>
            <person name="Robinson J."/>
            <person name="Stark A."/>
            <person name="Vilella A.J."/>
            <person name="Wen J."/>
            <person name="Xie X."/>
            <person name="Zody M.C."/>
            <person name="Baldwin J."/>
            <person name="Bloom T."/>
            <person name="Chin C.W."/>
            <person name="Heiman D."/>
            <person name="Nicol R."/>
            <person name="Nusbaum C."/>
            <person name="Young S."/>
            <person name="Wilkinson J."/>
            <person name="Worley K.C."/>
            <person name="Kovar C.L."/>
            <person name="Muzny D.M."/>
            <person name="Gibbs R.A."/>
            <person name="Cree A."/>
            <person name="Dihn H.H."/>
            <person name="Fowler G."/>
            <person name="Jhangiani S."/>
            <person name="Joshi V."/>
            <person name="Lee S."/>
            <person name="Lewis L.R."/>
            <person name="Nazareth L.V."/>
            <person name="Okwuonu G."/>
            <person name="Santibanez J."/>
            <person name="Warren W.C."/>
            <person name="Mardis E.R."/>
            <person name="Weinstock G.M."/>
            <person name="Wilson R.K."/>
            <person name="Delehaunty K."/>
            <person name="Dooling D."/>
            <person name="Fronik C."/>
            <person name="Fulton L."/>
            <person name="Fulton B."/>
            <person name="Graves T."/>
            <person name="Minx P."/>
            <person name="Sodergren E."/>
            <person name="Birney E."/>
            <person name="Margulies E.H."/>
            <person name="Herrero J."/>
            <person name="Green E.D."/>
            <person name="Haussler D."/>
            <person name="Siepel A."/>
            <person name="Goldman N."/>
            <person name="Pollard K.S."/>
            <person name="Pedersen J.S."/>
            <person name="Lander E.S."/>
            <person name="Kellis M."/>
        </authorList>
    </citation>
    <scope>NUCLEOTIDE SEQUENCE [LARGE SCALE GENOMIC DNA]</scope>
    <source>
        <strain evidence="10">2N</strain>
    </source>
</reference>
<protein>
    <recommendedName>
        <fullName evidence="2">ubiquitinyl hydrolase 1</fullName>
        <ecNumber evidence="2">3.4.19.12</ecNumber>
    </recommendedName>
</protein>
<dbReference type="EC" id="3.4.19.12" evidence="2"/>
<keyword evidence="6" id="KW-0788">Thiol protease</keyword>
<evidence type="ECO:0000313" key="10">
    <source>
        <dbReference type="Proteomes" id="UP000005447"/>
    </source>
</evidence>
<keyword evidence="3" id="KW-0645">Protease</keyword>
<dbReference type="GeneTree" id="ENSGT00940000154596"/>
<dbReference type="InterPro" id="IPR018200">
    <property type="entry name" value="USP_CS"/>
</dbReference>
<evidence type="ECO:0000313" key="9">
    <source>
        <dbReference type="Ensembl" id="ENSCPOP00000033000.1"/>
    </source>
</evidence>
<dbReference type="InterPro" id="IPR038765">
    <property type="entry name" value="Papain-like_cys_pep_sf"/>
</dbReference>
<proteinExistence type="predicted"/>
<reference evidence="9" key="2">
    <citation type="submission" date="2025-08" db="UniProtKB">
        <authorList>
            <consortium name="Ensembl"/>
        </authorList>
    </citation>
    <scope>IDENTIFICATION</scope>
    <source>
        <strain evidence="9">2N</strain>
    </source>
</reference>
<name>A0A286Y5X1_CAVPO</name>
<dbReference type="SUPFAM" id="SSF54001">
    <property type="entry name" value="Cysteine proteinases"/>
    <property type="match status" value="1"/>
</dbReference>
<organism evidence="9 10">
    <name type="scientific">Cavia porcellus</name>
    <name type="common">Guinea pig</name>
    <dbReference type="NCBI Taxonomy" id="10141"/>
    <lineage>
        <taxon>Eukaryota</taxon>
        <taxon>Metazoa</taxon>
        <taxon>Chordata</taxon>
        <taxon>Craniata</taxon>
        <taxon>Vertebrata</taxon>
        <taxon>Euteleostomi</taxon>
        <taxon>Mammalia</taxon>
        <taxon>Eutheria</taxon>
        <taxon>Euarchontoglires</taxon>
        <taxon>Glires</taxon>
        <taxon>Rodentia</taxon>
        <taxon>Hystricomorpha</taxon>
        <taxon>Caviidae</taxon>
        <taxon>Cavia</taxon>
    </lineage>
</organism>
<dbReference type="GO" id="GO:0005634">
    <property type="term" value="C:nucleus"/>
    <property type="evidence" value="ECO:0007669"/>
    <property type="project" value="TreeGrafter"/>
</dbReference>
<dbReference type="FunFam" id="3.90.70.10:FF:000119">
    <property type="entry name" value="Ubiquitin specific peptidase 36"/>
    <property type="match status" value="1"/>
</dbReference>
<comment type="catalytic activity">
    <reaction evidence="1">
        <text>Thiol-dependent hydrolysis of ester, thioester, amide, peptide and isopeptide bonds formed by the C-terminal Gly of ubiquitin (a 76-residue protein attached to proteins as an intracellular targeting signal).</text>
        <dbReference type="EC" id="3.4.19.12"/>
    </reaction>
</comment>
<dbReference type="eggNOG" id="KOG1865">
    <property type="taxonomic scope" value="Eukaryota"/>
</dbReference>
<evidence type="ECO:0000256" key="2">
    <source>
        <dbReference type="ARBA" id="ARBA00012759"/>
    </source>
</evidence>
<dbReference type="InterPro" id="IPR001394">
    <property type="entry name" value="Peptidase_C19_UCH"/>
</dbReference>
<dbReference type="InterPro" id="IPR050164">
    <property type="entry name" value="Peptidase_C19"/>
</dbReference>
<evidence type="ECO:0000259" key="8">
    <source>
        <dbReference type="PROSITE" id="PS50235"/>
    </source>
</evidence>
<dbReference type="Ensembl" id="ENSCPOT00000033514.1">
    <property type="protein sequence ID" value="ENSCPOP00000033000.1"/>
    <property type="gene ID" value="ENSCPOG00000034927.1"/>
</dbReference>
<dbReference type="PROSITE" id="PS50235">
    <property type="entry name" value="USP_3"/>
    <property type="match status" value="1"/>
</dbReference>
<dbReference type="PANTHER" id="PTHR24006:SF727">
    <property type="entry name" value="UBIQUITIN CARBOXYL-TERMINAL HYDROLASE 42"/>
    <property type="match status" value="1"/>
</dbReference>
<reference evidence="9" key="3">
    <citation type="submission" date="2025-09" db="UniProtKB">
        <authorList>
            <consortium name="Ensembl"/>
        </authorList>
    </citation>
    <scope>IDENTIFICATION</scope>
    <source>
        <strain evidence="9">2N</strain>
    </source>
</reference>
<dbReference type="OMA" id="VINEMHH"/>
<feature type="domain" description="USP" evidence="8">
    <location>
        <begin position="107"/>
        <end position="211"/>
    </location>
</feature>
<dbReference type="GO" id="GO:0042981">
    <property type="term" value="P:regulation of apoptotic process"/>
    <property type="evidence" value="ECO:0007669"/>
    <property type="project" value="TreeGrafter"/>
</dbReference>
<evidence type="ECO:0000256" key="4">
    <source>
        <dbReference type="ARBA" id="ARBA00022786"/>
    </source>
</evidence>
<dbReference type="InParanoid" id="A0A286Y5X1"/>
<dbReference type="PANTHER" id="PTHR24006">
    <property type="entry name" value="UBIQUITIN CARBOXYL-TERMINAL HYDROLASE"/>
    <property type="match status" value="1"/>
</dbReference>
<keyword evidence="10" id="KW-1185">Reference proteome</keyword>
<evidence type="ECO:0000256" key="6">
    <source>
        <dbReference type="ARBA" id="ARBA00022807"/>
    </source>
</evidence>
<dbReference type="InterPro" id="IPR028889">
    <property type="entry name" value="USP"/>
</dbReference>
<dbReference type="GO" id="GO:0016579">
    <property type="term" value="P:protein deubiquitination"/>
    <property type="evidence" value="ECO:0007669"/>
    <property type="project" value="InterPro"/>
</dbReference>
<feature type="region of interest" description="Disordered" evidence="7">
    <location>
        <begin position="61"/>
        <end position="82"/>
    </location>
</feature>
<evidence type="ECO:0000256" key="7">
    <source>
        <dbReference type="SAM" id="MobiDB-lite"/>
    </source>
</evidence>
<evidence type="ECO:0000256" key="3">
    <source>
        <dbReference type="ARBA" id="ARBA00022670"/>
    </source>
</evidence>
<dbReference type="Bgee" id="ENSCPOG00000034927">
    <property type="expression patterns" value="Expressed in testis and 1 other cell type or tissue"/>
</dbReference>
<keyword evidence="5" id="KW-0378">Hydrolase</keyword>
<dbReference type="PROSITE" id="PS00972">
    <property type="entry name" value="USP_1"/>
    <property type="match status" value="1"/>
</dbReference>
<evidence type="ECO:0000256" key="5">
    <source>
        <dbReference type="ARBA" id="ARBA00022801"/>
    </source>
</evidence>
<dbReference type="Gene3D" id="3.90.70.10">
    <property type="entry name" value="Cysteine proteinases"/>
    <property type="match status" value="1"/>
</dbReference>
<sequence>MTVIGRADSSDPSARQNQPGRSEAVSTGDVDAGSAGWSAVSSLSDVSSHTLSLGPVPGAAYSDSAVSDRSEPSPPKDQGDSIALPQKVLFPSEKICLKWQQTHGVGAGLQNLGNTCFANAALQCLTYTAPLANYMLSHEHSKICHAEGFCMMCIMQDHITEALNNPGDVIKPMFVINEMHHFQIGEQEDAHEFLQHTVDAMQEACLSGSNE</sequence>
<feature type="compositionally biased region" description="Polar residues" evidence="7">
    <location>
        <begin position="10"/>
        <end position="20"/>
    </location>
</feature>
<dbReference type="EMBL" id="AAKN02032181">
    <property type="status" value="NOT_ANNOTATED_CDS"/>
    <property type="molecule type" value="Genomic_DNA"/>
</dbReference>
<dbReference type="STRING" id="10141.ENSCPOP00000033000"/>
<keyword evidence="4" id="KW-0833">Ubl conjugation pathway</keyword>
<dbReference type="Proteomes" id="UP000005447">
    <property type="component" value="Unassembled WGS sequence"/>
</dbReference>